<evidence type="ECO:0000256" key="1">
    <source>
        <dbReference type="SAM" id="MobiDB-lite"/>
    </source>
</evidence>
<keyword evidence="3" id="KW-1185">Reference proteome</keyword>
<dbReference type="Proteomes" id="UP000824890">
    <property type="component" value="Unassembled WGS sequence"/>
</dbReference>
<name>A0ABQ7Y4C5_BRANA</name>
<protein>
    <submittedName>
        <fullName evidence="2">Uncharacterized protein</fullName>
    </submittedName>
</protein>
<dbReference type="EMBL" id="JAGKQM010000018">
    <property type="protein sequence ID" value="KAH0863001.1"/>
    <property type="molecule type" value="Genomic_DNA"/>
</dbReference>
<feature type="region of interest" description="Disordered" evidence="1">
    <location>
        <begin position="54"/>
        <end position="73"/>
    </location>
</feature>
<organism evidence="2 3">
    <name type="scientific">Brassica napus</name>
    <name type="common">Rape</name>
    <dbReference type="NCBI Taxonomy" id="3708"/>
    <lineage>
        <taxon>Eukaryota</taxon>
        <taxon>Viridiplantae</taxon>
        <taxon>Streptophyta</taxon>
        <taxon>Embryophyta</taxon>
        <taxon>Tracheophyta</taxon>
        <taxon>Spermatophyta</taxon>
        <taxon>Magnoliopsida</taxon>
        <taxon>eudicotyledons</taxon>
        <taxon>Gunneridae</taxon>
        <taxon>Pentapetalae</taxon>
        <taxon>rosids</taxon>
        <taxon>malvids</taxon>
        <taxon>Brassicales</taxon>
        <taxon>Brassicaceae</taxon>
        <taxon>Brassiceae</taxon>
        <taxon>Brassica</taxon>
    </lineage>
</organism>
<evidence type="ECO:0000313" key="2">
    <source>
        <dbReference type="EMBL" id="KAH0863001.1"/>
    </source>
</evidence>
<proteinExistence type="predicted"/>
<dbReference type="InterPro" id="IPR043129">
    <property type="entry name" value="ATPase_NBD"/>
</dbReference>
<sequence>MFGGDEVSAIVFALDSYTCKAGYTGKDAPKGRVFPSVVWAVDGVVAMDMDVDVDSSKTNSNSKDSKSEKEKGKRNLYVGSQALNYRKDHMEILSPIKDGIVSDWDLETDGRRSGVILEIGKRRMIVADPKVFTSGFSLDSRLELSWEWQKHESRRFSRFSTMCNESDLKLLVLNEAEKLSREAHLPVLDSSSARWPNFQTNVHTNEVLSVVVGIIPISPYTTVDDKALTAENLKVLGTPAREIIKVHPLLFRCKIQAKAKKKIGASNKTYFYEQVLIAHNR</sequence>
<accession>A0ABQ7Y4C5</accession>
<comment type="caution">
    <text evidence="2">The sequence shown here is derived from an EMBL/GenBank/DDBJ whole genome shotgun (WGS) entry which is preliminary data.</text>
</comment>
<dbReference type="SUPFAM" id="SSF53067">
    <property type="entry name" value="Actin-like ATPase domain"/>
    <property type="match status" value="1"/>
</dbReference>
<evidence type="ECO:0000313" key="3">
    <source>
        <dbReference type="Proteomes" id="UP000824890"/>
    </source>
</evidence>
<feature type="compositionally biased region" description="Basic and acidic residues" evidence="1">
    <location>
        <begin position="63"/>
        <end position="73"/>
    </location>
</feature>
<dbReference type="InterPro" id="IPR004000">
    <property type="entry name" value="Actin"/>
</dbReference>
<dbReference type="Gene3D" id="3.30.420.40">
    <property type="match status" value="1"/>
</dbReference>
<dbReference type="Pfam" id="PF00022">
    <property type="entry name" value="Actin"/>
    <property type="match status" value="1"/>
</dbReference>
<reference evidence="2 3" key="1">
    <citation type="submission" date="2021-05" db="EMBL/GenBank/DDBJ databases">
        <title>Genome Assembly of Synthetic Allotetraploid Brassica napus Reveals Homoeologous Exchanges between Subgenomes.</title>
        <authorList>
            <person name="Davis J.T."/>
        </authorList>
    </citation>
    <scope>NUCLEOTIDE SEQUENCE [LARGE SCALE GENOMIC DNA]</scope>
    <source>
        <strain evidence="3">cv. Da-Ae</strain>
        <tissue evidence="2">Seedling</tissue>
    </source>
</reference>
<gene>
    <name evidence="2" type="ORF">HID58_080212</name>
</gene>